<protein>
    <recommendedName>
        <fullName evidence="7">Anoctamin transmembrane domain-containing protein</fullName>
    </recommendedName>
</protein>
<evidence type="ECO:0000313" key="8">
    <source>
        <dbReference type="EMBL" id="ETO05214.1"/>
    </source>
</evidence>
<evidence type="ECO:0000256" key="5">
    <source>
        <dbReference type="SAM" id="MobiDB-lite"/>
    </source>
</evidence>
<keyword evidence="4 6" id="KW-0472">Membrane</keyword>
<sequence>TFSIVVGIINSFQIQVFNYLYVYFANFVNEWEGHRLQEEWFVFFLKVFIIQFYNQTKKKKKKRYNNLVVKRIFFFIINSFNSLFYLLYISPAFDDNDAKLKAVRIQLLTLFFTAIITQNAMEVMLPSLFAKMKKRKAQRARLPDDTLLNFIFTIYIYVYCKYGAYTKKQESTNISQAGQAIRQDWELIMEDITYQLQCGESPSVLDNSAEIVIQYGYVMLFAVVFPLMPLFSILNNFVEFAVDFHNYTHMQRPIPHAASGIGVWKQVISSFTIAAVFNNTAILMFRSNVFDKYSFSNSFEQKKDFYFVVEKHLLMGPQTTTKLNQRLRQKRLEHEQFHKDGGNGHGHSGHDDDDDDDHGSHDQHHSHKHDKRNFGGLEIKGFHFIIYTIRYFTFGVEQTIKRNNNLGLCNYNNIIF</sequence>
<dbReference type="InterPro" id="IPR049452">
    <property type="entry name" value="Anoctamin_TM"/>
</dbReference>
<gene>
    <name evidence="8" type="ORF">RFI_32182</name>
</gene>
<feature type="domain" description="Anoctamin transmembrane" evidence="7">
    <location>
        <begin position="60"/>
        <end position="311"/>
    </location>
</feature>
<accession>X6LUA0</accession>
<name>X6LUA0_RETFI</name>
<dbReference type="Proteomes" id="UP000023152">
    <property type="component" value="Unassembled WGS sequence"/>
</dbReference>
<organism evidence="8 9">
    <name type="scientific">Reticulomyxa filosa</name>
    <dbReference type="NCBI Taxonomy" id="46433"/>
    <lineage>
        <taxon>Eukaryota</taxon>
        <taxon>Sar</taxon>
        <taxon>Rhizaria</taxon>
        <taxon>Retaria</taxon>
        <taxon>Foraminifera</taxon>
        <taxon>Monothalamids</taxon>
        <taxon>Reticulomyxidae</taxon>
        <taxon>Reticulomyxa</taxon>
    </lineage>
</organism>
<feature type="transmembrane region" description="Helical" evidence="6">
    <location>
        <begin position="68"/>
        <end position="93"/>
    </location>
</feature>
<dbReference type="AlphaFoldDB" id="X6LUA0"/>
<evidence type="ECO:0000256" key="6">
    <source>
        <dbReference type="SAM" id="Phobius"/>
    </source>
</evidence>
<evidence type="ECO:0000256" key="4">
    <source>
        <dbReference type="ARBA" id="ARBA00023136"/>
    </source>
</evidence>
<keyword evidence="3 6" id="KW-1133">Transmembrane helix</keyword>
<dbReference type="InterPro" id="IPR007632">
    <property type="entry name" value="Anoctamin"/>
</dbReference>
<feature type="region of interest" description="Disordered" evidence="5">
    <location>
        <begin position="337"/>
        <end position="372"/>
    </location>
</feature>
<evidence type="ECO:0000256" key="2">
    <source>
        <dbReference type="ARBA" id="ARBA00022692"/>
    </source>
</evidence>
<dbReference type="GO" id="GO:0005254">
    <property type="term" value="F:chloride channel activity"/>
    <property type="evidence" value="ECO:0007669"/>
    <property type="project" value="TreeGrafter"/>
</dbReference>
<feature type="transmembrane region" description="Helical" evidence="6">
    <location>
        <begin position="105"/>
        <end position="125"/>
    </location>
</feature>
<evidence type="ECO:0000256" key="1">
    <source>
        <dbReference type="ARBA" id="ARBA00004141"/>
    </source>
</evidence>
<dbReference type="GO" id="GO:0016020">
    <property type="term" value="C:membrane"/>
    <property type="evidence" value="ECO:0007669"/>
    <property type="project" value="UniProtKB-SubCell"/>
</dbReference>
<keyword evidence="2 6" id="KW-0812">Transmembrane</keyword>
<dbReference type="OrthoDB" id="296386at2759"/>
<comment type="subcellular location">
    <subcellularLocation>
        <location evidence="1">Membrane</location>
        <topology evidence="1">Multi-pass membrane protein</topology>
    </subcellularLocation>
</comment>
<feature type="transmembrane region" description="Helical" evidence="6">
    <location>
        <begin position="146"/>
        <end position="165"/>
    </location>
</feature>
<evidence type="ECO:0000313" key="9">
    <source>
        <dbReference type="Proteomes" id="UP000023152"/>
    </source>
</evidence>
<dbReference type="PANTHER" id="PTHR12308:SF73">
    <property type="entry name" value="ANOCTAMIN"/>
    <property type="match status" value="1"/>
</dbReference>
<evidence type="ECO:0000259" key="7">
    <source>
        <dbReference type="Pfam" id="PF04547"/>
    </source>
</evidence>
<comment type="caution">
    <text evidence="8">The sequence shown here is derived from an EMBL/GenBank/DDBJ whole genome shotgun (WGS) entry which is preliminary data.</text>
</comment>
<reference evidence="8 9" key="1">
    <citation type="journal article" date="2013" name="Curr. Biol.">
        <title>The Genome of the Foraminiferan Reticulomyxa filosa.</title>
        <authorList>
            <person name="Glockner G."/>
            <person name="Hulsmann N."/>
            <person name="Schleicher M."/>
            <person name="Noegel A.A."/>
            <person name="Eichinger L."/>
            <person name="Gallinger C."/>
            <person name="Pawlowski J."/>
            <person name="Sierra R."/>
            <person name="Euteneuer U."/>
            <person name="Pillet L."/>
            <person name="Moustafa A."/>
            <person name="Platzer M."/>
            <person name="Groth M."/>
            <person name="Szafranski K."/>
            <person name="Schliwa M."/>
        </authorList>
    </citation>
    <scope>NUCLEOTIDE SEQUENCE [LARGE SCALE GENOMIC DNA]</scope>
</reference>
<evidence type="ECO:0000256" key="3">
    <source>
        <dbReference type="ARBA" id="ARBA00022989"/>
    </source>
</evidence>
<feature type="non-terminal residue" evidence="8">
    <location>
        <position position="1"/>
    </location>
</feature>
<dbReference type="EMBL" id="ASPP01028393">
    <property type="protein sequence ID" value="ETO05214.1"/>
    <property type="molecule type" value="Genomic_DNA"/>
</dbReference>
<dbReference type="Pfam" id="PF04547">
    <property type="entry name" value="Anoctamin"/>
    <property type="match status" value="1"/>
</dbReference>
<keyword evidence="9" id="KW-1185">Reference proteome</keyword>
<dbReference type="PANTHER" id="PTHR12308">
    <property type="entry name" value="ANOCTAMIN"/>
    <property type="match status" value="1"/>
</dbReference>
<proteinExistence type="predicted"/>
<feature type="transmembrane region" description="Helical" evidence="6">
    <location>
        <begin position="212"/>
        <end position="234"/>
    </location>
</feature>